<proteinExistence type="predicted"/>
<accession>A0A1F6FHK2</accession>
<comment type="caution">
    <text evidence="1">The sequence shown here is derived from an EMBL/GenBank/DDBJ whole genome shotgun (WGS) entry which is preliminary data.</text>
</comment>
<protein>
    <recommendedName>
        <fullName evidence="3">Glycosyltransferase 2-like domain-containing protein</fullName>
    </recommendedName>
</protein>
<name>A0A1F6FHK2_9BACT</name>
<dbReference type="STRING" id="1798525.A3G90_04840"/>
<dbReference type="EMBL" id="MFMM01000001">
    <property type="protein sequence ID" value="OGG85347.1"/>
    <property type="molecule type" value="Genomic_DNA"/>
</dbReference>
<reference evidence="1 2" key="1">
    <citation type="journal article" date="2016" name="Nat. Commun.">
        <title>Thousands of microbial genomes shed light on interconnected biogeochemical processes in an aquifer system.</title>
        <authorList>
            <person name="Anantharaman K."/>
            <person name="Brown C.T."/>
            <person name="Hug L.A."/>
            <person name="Sharon I."/>
            <person name="Castelle C.J."/>
            <person name="Probst A.J."/>
            <person name="Thomas B.C."/>
            <person name="Singh A."/>
            <person name="Wilkins M.J."/>
            <person name="Karaoz U."/>
            <person name="Brodie E.L."/>
            <person name="Williams K.H."/>
            <person name="Hubbard S.S."/>
            <person name="Banfield J.F."/>
        </authorList>
    </citation>
    <scope>NUCLEOTIDE SEQUENCE [LARGE SCALE GENOMIC DNA]</scope>
</reference>
<dbReference type="InterPro" id="IPR029044">
    <property type="entry name" value="Nucleotide-diphossugar_trans"/>
</dbReference>
<evidence type="ECO:0000313" key="2">
    <source>
        <dbReference type="Proteomes" id="UP000177325"/>
    </source>
</evidence>
<gene>
    <name evidence="1" type="ORF">A3G90_04840</name>
</gene>
<sequence length="247" mass="27983">MTAISIITSMYRTEQHLPNWSKQVLSFAEEARKIGLDFEINAIANEPSEIELEHLNKLALYPWFHIHSVPRESIYASWNRGVRVSTAKVCTFWNVDDIRNAKAIADGLNQIANSSSTEETSAVVYFPFIYKRYINFLNHNFLVKRTTVRPPIFSKAKFIQSMHMGPFFMFTKSAYGRIGGFDEKYTIVGDYEWQARAAANGVQFLKSDTIAGIFTNNGKTLSGSRAAKHTGELQSVYDKFNVAKTAV</sequence>
<dbReference type="AlphaFoldDB" id="A0A1F6FHK2"/>
<evidence type="ECO:0008006" key="3">
    <source>
        <dbReference type="Google" id="ProtNLM"/>
    </source>
</evidence>
<organism evidence="1 2">
    <name type="scientific">Candidatus Kaiserbacteria bacterium RIFCSPLOWO2_12_FULL_45_26</name>
    <dbReference type="NCBI Taxonomy" id="1798525"/>
    <lineage>
        <taxon>Bacteria</taxon>
        <taxon>Candidatus Kaiseribacteriota</taxon>
    </lineage>
</organism>
<dbReference type="Proteomes" id="UP000177325">
    <property type="component" value="Unassembled WGS sequence"/>
</dbReference>
<dbReference type="Gene3D" id="3.90.550.10">
    <property type="entry name" value="Spore Coat Polysaccharide Biosynthesis Protein SpsA, Chain A"/>
    <property type="match status" value="1"/>
</dbReference>
<dbReference type="SUPFAM" id="SSF53448">
    <property type="entry name" value="Nucleotide-diphospho-sugar transferases"/>
    <property type="match status" value="1"/>
</dbReference>
<evidence type="ECO:0000313" key="1">
    <source>
        <dbReference type="EMBL" id="OGG85347.1"/>
    </source>
</evidence>